<organism evidence="10 11">
    <name type="scientific">Capnocytophaga ochracea</name>
    <dbReference type="NCBI Taxonomy" id="1018"/>
    <lineage>
        <taxon>Bacteria</taxon>
        <taxon>Pseudomonadati</taxon>
        <taxon>Bacteroidota</taxon>
        <taxon>Flavobacteriia</taxon>
        <taxon>Flavobacteriales</taxon>
        <taxon>Flavobacteriaceae</taxon>
        <taxon>Capnocytophaga</taxon>
    </lineage>
</organism>
<dbReference type="GO" id="GO:1990281">
    <property type="term" value="C:efflux pump complex"/>
    <property type="evidence" value="ECO:0007669"/>
    <property type="project" value="TreeGrafter"/>
</dbReference>
<evidence type="ECO:0000256" key="1">
    <source>
        <dbReference type="ARBA" id="ARBA00004442"/>
    </source>
</evidence>
<comment type="similarity">
    <text evidence="2">Belongs to the outer membrane factor (OMF) (TC 1.B.17) family.</text>
</comment>
<dbReference type="RefSeq" id="WP_181830959.1">
    <property type="nucleotide sequence ID" value="NZ_UYIQ01000001.1"/>
</dbReference>
<keyword evidence="5" id="KW-0812">Transmembrane</keyword>
<feature type="coiled-coil region" evidence="8">
    <location>
        <begin position="344"/>
        <end position="371"/>
    </location>
</feature>
<dbReference type="InterPro" id="IPR003423">
    <property type="entry name" value="OMP_efflux"/>
</dbReference>
<dbReference type="GO" id="GO:0015288">
    <property type="term" value="F:porin activity"/>
    <property type="evidence" value="ECO:0007669"/>
    <property type="project" value="TreeGrafter"/>
</dbReference>
<dbReference type="GO" id="GO:0009279">
    <property type="term" value="C:cell outer membrane"/>
    <property type="evidence" value="ECO:0007669"/>
    <property type="project" value="UniProtKB-SubCell"/>
</dbReference>
<proteinExistence type="inferred from homology"/>
<keyword evidence="4" id="KW-1134">Transmembrane beta strand</keyword>
<protein>
    <submittedName>
        <fullName evidence="10">Type I secretion outer membrane protein, TolC family</fullName>
    </submittedName>
</protein>
<evidence type="ECO:0000256" key="2">
    <source>
        <dbReference type="ARBA" id="ARBA00007613"/>
    </source>
</evidence>
<keyword evidence="3" id="KW-0813">Transport</keyword>
<evidence type="ECO:0000256" key="9">
    <source>
        <dbReference type="SAM" id="SignalP"/>
    </source>
</evidence>
<keyword evidence="6" id="KW-0472">Membrane</keyword>
<dbReference type="PANTHER" id="PTHR30026:SF20">
    <property type="entry name" value="OUTER MEMBRANE PROTEIN TOLC"/>
    <property type="match status" value="1"/>
</dbReference>
<keyword evidence="8" id="KW-0175">Coiled coil</keyword>
<dbReference type="SUPFAM" id="SSF56954">
    <property type="entry name" value="Outer membrane efflux proteins (OEP)"/>
    <property type="match status" value="1"/>
</dbReference>
<evidence type="ECO:0000256" key="6">
    <source>
        <dbReference type="ARBA" id="ARBA00023136"/>
    </source>
</evidence>
<feature type="signal peptide" evidence="9">
    <location>
        <begin position="1"/>
        <end position="22"/>
    </location>
</feature>
<evidence type="ECO:0000256" key="4">
    <source>
        <dbReference type="ARBA" id="ARBA00022452"/>
    </source>
</evidence>
<evidence type="ECO:0000256" key="3">
    <source>
        <dbReference type="ARBA" id="ARBA00022448"/>
    </source>
</evidence>
<keyword evidence="7" id="KW-0998">Cell outer membrane</keyword>
<dbReference type="AlphaFoldDB" id="A0A7Z8YBT0"/>
<dbReference type="InterPro" id="IPR051906">
    <property type="entry name" value="TolC-like"/>
</dbReference>
<gene>
    <name evidence="10" type="ORF">NCTC11458_00388</name>
</gene>
<dbReference type="Pfam" id="PF02321">
    <property type="entry name" value="OEP"/>
    <property type="match status" value="1"/>
</dbReference>
<dbReference type="GO" id="GO:0015562">
    <property type="term" value="F:efflux transmembrane transporter activity"/>
    <property type="evidence" value="ECO:0007669"/>
    <property type="project" value="InterPro"/>
</dbReference>
<evidence type="ECO:0000313" key="11">
    <source>
        <dbReference type="Proteomes" id="UP000276733"/>
    </source>
</evidence>
<evidence type="ECO:0000256" key="7">
    <source>
        <dbReference type="ARBA" id="ARBA00023237"/>
    </source>
</evidence>
<dbReference type="Gene3D" id="1.20.1600.10">
    <property type="entry name" value="Outer membrane efflux proteins (OEP)"/>
    <property type="match status" value="1"/>
</dbReference>
<comment type="caution">
    <text evidence="10">The sequence shown here is derived from an EMBL/GenBank/DDBJ whole genome shotgun (WGS) entry which is preliminary data.</text>
</comment>
<name>A0A7Z8YBT0_CAPOC</name>
<evidence type="ECO:0000256" key="8">
    <source>
        <dbReference type="SAM" id="Coils"/>
    </source>
</evidence>
<feature type="chain" id="PRO_5030783083" evidence="9">
    <location>
        <begin position="23"/>
        <end position="441"/>
    </location>
</feature>
<sequence>MKHLILTLTVLIALTLTAQAQAILSLEDCYRLTRENYPTVKKLDLVAKTEGYTLANANRAYLPQVSILGQTTYQSEVTDLSKTIVGALPLPPNVSLPTIDKEQYKVVGEVSQLLYGGGTIHSQKAIAKAQSAVQAQAVETQLYTLKQRVSNLYFGVLLINAQLSQNRLNIETLESQLKKAEVALKNGTTLPSNVDELKAEILRVRMQTTEYEATQATYLQMLSTFIGKELTNASQLTQPVPQSQSQSVSTDIFRPELKAFQLQESLLKAQEKQLSSEYIPKLSAFFQGGYGRPTLNMLSNQADFYYITGLRLQWNLSPLYNLSSKRHILRLNRESLTTDRQAFLLNTKLELTQQSEQLKKLQKLIEQDEASVTLRHSVAKSAEVQLDNGVITTHEYLQKVNAWHLAQQTLLLHKIQLLQAQENQKLINGQSSPSAFQGGEL</sequence>
<accession>A0A7Z8YBT0</accession>
<evidence type="ECO:0000256" key="5">
    <source>
        <dbReference type="ARBA" id="ARBA00022692"/>
    </source>
</evidence>
<keyword evidence="9" id="KW-0732">Signal</keyword>
<comment type="subcellular location">
    <subcellularLocation>
        <location evidence="1">Cell outer membrane</location>
    </subcellularLocation>
</comment>
<feature type="coiled-coil region" evidence="8">
    <location>
        <begin position="163"/>
        <end position="190"/>
    </location>
</feature>
<dbReference type="Proteomes" id="UP000276733">
    <property type="component" value="Unassembled WGS sequence"/>
</dbReference>
<dbReference type="PANTHER" id="PTHR30026">
    <property type="entry name" value="OUTER MEMBRANE PROTEIN TOLC"/>
    <property type="match status" value="1"/>
</dbReference>
<reference evidence="10 11" key="1">
    <citation type="submission" date="2018-11" db="EMBL/GenBank/DDBJ databases">
        <authorList>
            <consortium name="Pathogen Informatics"/>
        </authorList>
    </citation>
    <scope>NUCLEOTIDE SEQUENCE [LARGE SCALE GENOMIC DNA]</scope>
    <source>
        <strain evidence="10 11">NCTC11458</strain>
    </source>
</reference>
<dbReference type="EMBL" id="UYIQ01000001">
    <property type="protein sequence ID" value="VDG81105.1"/>
    <property type="molecule type" value="Genomic_DNA"/>
</dbReference>
<evidence type="ECO:0000313" key="10">
    <source>
        <dbReference type="EMBL" id="VDG81105.1"/>
    </source>
</evidence>